<evidence type="ECO:0000313" key="1">
    <source>
        <dbReference type="EMBL" id="CAG7717261.1"/>
    </source>
</evidence>
<proteinExistence type="predicted"/>
<sequence length="162" mass="18440">MLNCEKLPLIQRFELATTSKLANKIPRFFVERSIIHMESNPSEINEIGENMSYNPKSVTVTREGETEKLSVTLTSSETESGIKEKVRIRPEGKLFYCPAMFDDVRHIADTVDWTLLDLGIQRRPRHPGNYNFFQSTQASSSTASNVTFTESMHTDDANVLHE</sequence>
<accession>A0A8J2JB41</accession>
<dbReference type="Proteomes" id="UP000708208">
    <property type="component" value="Unassembled WGS sequence"/>
</dbReference>
<comment type="caution">
    <text evidence="1">The sequence shown here is derived from an EMBL/GenBank/DDBJ whole genome shotgun (WGS) entry which is preliminary data.</text>
</comment>
<protein>
    <submittedName>
        <fullName evidence="1">Uncharacterized protein</fullName>
    </submittedName>
</protein>
<dbReference type="EMBL" id="CAJVCH010044268">
    <property type="protein sequence ID" value="CAG7717261.1"/>
    <property type="molecule type" value="Genomic_DNA"/>
</dbReference>
<keyword evidence="2" id="KW-1185">Reference proteome</keyword>
<reference evidence="1" key="1">
    <citation type="submission" date="2021-06" db="EMBL/GenBank/DDBJ databases">
        <authorList>
            <person name="Hodson N. C."/>
            <person name="Mongue J. A."/>
            <person name="Jaron S. K."/>
        </authorList>
    </citation>
    <scope>NUCLEOTIDE SEQUENCE</scope>
</reference>
<name>A0A8J2JB41_9HEXA</name>
<gene>
    <name evidence="1" type="ORF">AFUS01_LOCUS6726</name>
</gene>
<organism evidence="1 2">
    <name type="scientific">Allacma fusca</name>
    <dbReference type="NCBI Taxonomy" id="39272"/>
    <lineage>
        <taxon>Eukaryota</taxon>
        <taxon>Metazoa</taxon>
        <taxon>Ecdysozoa</taxon>
        <taxon>Arthropoda</taxon>
        <taxon>Hexapoda</taxon>
        <taxon>Collembola</taxon>
        <taxon>Symphypleona</taxon>
        <taxon>Sminthuridae</taxon>
        <taxon>Allacma</taxon>
    </lineage>
</organism>
<evidence type="ECO:0000313" key="2">
    <source>
        <dbReference type="Proteomes" id="UP000708208"/>
    </source>
</evidence>
<dbReference type="AlphaFoldDB" id="A0A8J2JB41"/>